<dbReference type="Proteomes" id="UP000694383">
    <property type="component" value="Unplaced"/>
</dbReference>
<dbReference type="GO" id="GO:0003924">
    <property type="term" value="F:GTPase activity"/>
    <property type="evidence" value="ECO:0007669"/>
    <property type="project" value="InterPro"/>
</dbReference>
<comment type="subcellular location">
    <subcellularLocation>
        <location evidence="1">Cell membrane</location>
    </subcellularLocation>
</comment>
<evidence type="ECO:0000313" key="6">
    <source>
        <dbReference type="Proteomes" id="UP000694383"/>
    </source>
</evidence>
<sequence length="257" mass="28766">LLPLSDLHLEQRKLDHGQAREQAAAAPGLLSASTQTLPERFCSQLGSPSAFRRLHCRASSVLLGGESGCLLLTGVSAAAERSVLDGRLEGRLGAGEVSAGCGRRRRCREIGLDYPVYSVLDTAGQEEFGAMREQYMRTGEGFLLVFSVTDRGSFEEIYKFQRQILRVKDRDEFPMILVGNKADLEIQRQVTQEEGQNLARQLKVTYMEASAKIRMNVDQAFHELVRVIRKFQEQECPPSPEPTRKEKNKRGCHCVIV</sequence>
<dbReference type="PANTHER" id="PTHR24070">
    <property type="entry name" value="RAS, DI-RAS, AND RHEB FAMILY MEMBERS OF SMALL GTPASE SUPERFAMILY"/>
    <property type="match status" value="1"/>
</dbReference>
<name>A0A8C7WQ13_9TELE</name>
<dbReference type="SMART" id="SM00173">
    <property type="entry name" value="RAS"/>
    <property type="match status" value="1"/>
</dbReference>
<dbReference type="SMART" id="SM00174">
    <property type="entry name" value="RHO"/>
    <property type="match status" value="1"/>
</dbReference>
<keyword evidence="2" id="KW-0472">Membrane</keyword>
<dbReference type="PROSITE" id="PS51419">
    <property type="entry name" value="RAB"/>
    <property type="match status" value="1"/>
</dbReference>
<keyword evidence="3" id="KW-0547">Nucleotide-binding</keyword>
<dbReference type="GO" id="GO:0005525">
    <property type="term" value="F:GTP binding"/>
    <property type="evidence" value="ECO:0007669"/>
    <property type="project" value="UniProtKB-KW"/>
</dbReference>
<dbReference type="Ensembl" id="ENSOSIT00000001753.1">
    <property type="protein sequence ID" value="ENSOSIP00000001635.1"/>
    <property type="gene ID" value="ENSOSIG00000000928.1"/>
</dbReference>
<keyword evidence="6" id="KW-1185">Reference proteome</keyword>
<evidence type="ECO:0000256" key="4">
    <source>
        <dbReference type="ARBA" id="ARBA00023134"/>
    </source>
</evidence>
<reference evidence="5" key="1">
    <citation type="submission" date="2025-08" db="UniProtKB">
        <authorList>
            <consortium name="Ensembl"/>
        </authorList>
    </citation>
    <scope>IDENTIFICATION</scope>
</reference>
<protein>
    <submittedName>
        <fullName evidence="5">RAS related 2</fullName>
    </submittedName>
</protein>
<dbReference type="NCBIfam" id="TIGR00231">
    <property type="entry name" value="small_GTP"/>
    <property type="match status" value="1"/>
</dbReference>
<organism evidence="5 6">
    <name type="scientific">Oryzias sinensis</name>
    <name type="common">Chinese medaka</name>
    <dbReference type="NCBI Taxonomy" id="183150"/>
    <lineage>
        <taxon>Eukaryota</taxon>
        <taxon>Metazoa</taxon>
        <taxon>Chordata</taxon>
        <taxon>Craniata</taxon>
        <taxon>Vertebrata</taxon>
        <taxon>Euteleostomi</taxon>
        <taxon>Actinopterygii</taxon>
        <taxon>Neopterygii</taxon>
        <taxon>Teleostei</taxon>
        <taxon>Neoteleostei</taxon>
        <taxon>Acanthomorphata</taxon>
        <taxon>Ovalentaria</taxon>
        <taxon>Atherinomorphae</taxon>
        <taxon>Beloniformes</taxon>
        <taxon>Adrianichthyidae</taxon>
        <taxon>Oryziinae</taxon>
        <taxon>Oryzias</taxon>
    </lineage>
</organism>
<dbReference type="AlphaFoldDB" id="A0A8C7WQ13"/>
<dbReference type="InterPro" id="IPR027417">
    <property type="entry name" value="P-loop_NTPase"/>
</dbReference>
<dbReference type="Gene3D" id="3.40.50.300">
    <property type="entry name" value="P-loop containing nucleotide triphosphate hydrolases"/>
    <property type="match status" value="1"/>
</dbReference>
<dbReference type="FunFam" id="3.40.50.300:FF:003246">
    <property type="entry name" value="RAS related 2"/>
    <property type="match status" value="1"/>
</dbReference>
<proteinExistence type="predicted"/>
<dbReference type="GeneTree" id="ENSGT00940000155328"/>
<dbReference type="PROSITE" id="PS51421">
    <property type="entry name" value="RAS"/>
    <property type="match status" value="1"/>
</dbReference>
<dbReference type="PRINTS" id="PR00449">
    <property type="entry name" value="RASTRNSFRMNG"/>
</dbReference>
<dbReference type="InterPro" id="IPR005225">
    <property type="entry name" value="Small_GTP-bd"/>
</dbReference>
<reference evidence="5" key="2">
    <citation type="submission" date="2025-09" db="UniProtKB">
        <authorList>
            <consortium name="Ensembl"/>
        </authorList>
    </citation>
    <scope>IDENTIFICATION</scope>
</reference>
<accession>A0A8C7WQ13</accession>
<dbReference type="InterPro" id="IPR020849">
    <property type="entry name" value="Small_GTPase_Ras-type"/>
</dbReference>
<dbReference type="SMART" id="SM00175">
    <property type="entry name" value="RAB"/>
    <property type="match status" value="1"/>
</dbReference>
<evidence type="ECO:0000313" key="5">
    <source>
        <dbReference type="Ensembl" id="ENSOSIP00000001635.1"/>
    </source>
</evidence>
<dbReference type="GO" id="GO:0007165">
    <property type="term" value="P:signal transduction"/>
    <property type="evidence" value="ECO:0007669"/>
    <property type="project" value="InterPro"/>
</dbReference>
<keyword evidence="2" id="KW-1003">Cell membrane</keyword>
<dbReference type="SUPFAM" id="SSF52540">
    <property type="entry name" value="P-loop containing nucleoside triphosphate hydrolases"/>
    <property type="match status" value="1"/>
</dbReference>
<evidence type="ECO:0000256" key="3">
    <source>
        <dbReference type="ARBA" id="ARBA00022741"/>
    </source>
</evidence>
<evidence type="ECO:0000256" key="1">
    <source>
        <dbReference type="ARBA" id="ARBA00004236"/>
    </source>
</evidence>
<dbReference type="InterPro" id="IPR001806">
    <property type="entry name" value="Small_GTPase"/>
</dbReference>
<evidence type="ECO:0000256" key="2">
    <source>
        <dbReference type="ARBA" id="ARBA00022475"/>
    </source>
</evidence>
<keyword evidence="4" id="KW-0342">GTP-binding</keyword>
<dbReference type="Pfam" id="PF00071">
    <property type="entry name" value="Ras"/>
    <property type="match status" value="1"/>
</dbReference>
<dbReference type="GO" id="GO:0005886">
    <property type="term" value="C:plasma membrane"/>
    <property type="evidence" value="ECO:0007669"/>
    <property type="project" value="UniProtKB-SubCell"/>
</dbReference>